<feature type="transmembrane region" description="Helical" evidence="1">
    <location>
        <begin position="66"/>
        <end position="84"/>
    </location>
</feature>
<evidence type="ECO:0000313" key="2">
    <source>
        <dbReference type="EMBL" id="EGZ17597.1"/>
    </source>
</evidence>
<protein>
    <submittedName>
        <fullName evidence="2">Uncharacterized protein</fullName>
    </submittedName>
</protein>
<dbReference type="EMBL" id="JH159154">
    <property type="protein sequence ID" value="EGZ17597.1"/>
    <property type="molecule type" value="Genomic_DNA"/>
</dbReference>
<gene>
    <name evidence="2" type="ORF">PHYSODRAFT_499841</name>
</gene>
<feature type="transmembrane region" description="Helical" evidence="1">
    <location>
        <begin position="96"/>
        <end position="116"/>
    </location>
</feature>
<accession>G4ZHC7</accession>
<dbReference type="GeneID" id="20657756"/>
<feature type="transmembrane region" description="Helical" evidence="1">
    <location>
        <begin position="163"/>
        <end position="184"/>
    </location>
</feature>
<feature type="transmembrane region" description="Helical" evidence="1">
    <location>
        <begin position="205"/>
        <end position="222"/>
    </location>
</feature>
<keyword evidence="1" id="KW-0812">Transmembrane</keyword>
<proteinExistence type="predicted"/>
<feature type="transmembrane region" description="Helical" evidence="1">
    <location>
        <begin position="136"/>
        <end position="157"/>
    </location>
</feature>
<keyword evidence="3" id="KW-1185">Reference proteome</keyword>
<keyword evidence="1" id="KW-1133">Transmembrane helix</keyword>
<dbReference type="KEGG" id="psoj:PHYSODRAFT_499841"/>
<feature type="transmembrane region" description="Helical" evidence="1">
    <location>
        <begin position="256"/>
        <end position="278"/>
    </location>
</feature>
<evidence type="ECO:0000256" key="1">
    <source>
        <dbReference type="SAM" id="Phobius"/>
    </source>
</evidence>
<feature type="transmembrane region" description="Helical" evidence="1">
    <location>
        <begin position="396"/>
        <end position="418"/>
    </location>
</feature>
<keyword evidence="1" id="KW-0472">Membrane</keyword>
<dbReference type="InParanoid" id="G4ZHC7"/>
<dbReference type="RefSeq" id="XP_009526655.1">
    <property type="nucleotide sequence ID" value="XM_009528360.1"/>
</dbReference>
<sequence length="467" mass="52708">MAEVEVWEQVLNAASPSWQASRPRRSIRRRLEDKWKSIQVESQDAYSIERLESLNLYCTTTSTSRVILLCVLTPVPALLAALVLQSFPLRPPTEGLVANWVFWLRLFITHSMIGVVENSSMTRLIPGLVYPVWKRIAVALVTNVAFVATCLLAASQIGFPLPFMMQFGVVPIGIFSALATRLGLGPVLFAKDSPLKSQADRYNRFFGSFMVLCGVFPVYKVLYDLIPVTYRGVIVVLLPAWKFAAKHFMVRSTRDFEDVMPVLVTLAVDFLCTIFISVCMSSTQSISSMLLFVAVNIGQSLLEFRAMSANGKALRELLDDRDDPTSRVKNQEQNQLSTRQIVAQGVQLLFHSELVALVQYVECIVPIIFLIYKSVLEQMPNVMFYPGDAGNWDMESFVNISVFAVMEIALLLCFNTFLRHRFGFFPFYLLGFVLETEVCIVQAILFVFVLVILQYELEHFGQLTIAI</sequence>
<dbReference type="Proteomes" id="UP000002640">
    <property type="component" value="Unassembled WGS sequence"/>
</dbReference>
<feature type="transmembrane region" description="Helical" evidence="1">
    <location>
        <begin position="354"/>
        <end position="376"/>
    </location>
</feature>
<evidence type="ECO:0000313" key="3">
    <source>
        <dbReference type="Proteomes" id="UP000002640"/>
    </source>
</evidence>
<dbReference type="AlphaFoldDB" id="G4ZHC7"/>
<dbReference type="OMA" id="ITHSMIG"/>
<feature type="transmembrane region" description="Helical" evidence="1">
    <location>
        <begin position="425"/>
        <end position="453"/>
    </location>
</feature>
<name>G4ZHC7_PHYSP</name>
<organism evidence="2 3">
    <name type="scientific">Phytophthora sojae (strain P6497)</name>
    <name type="common">Soybean stem and root rot agent</name>
    <name type="synonym">Phytophthora megasperma f. sp. glycines</name>
    <dbReference type="NCBI Taxonomy" id="1094619"/>
    <lineage>
        <taxon>Eukaryota</taxon>
        <taxon>Sar</taxon>
        <taxon>Stramenopiles</taxon>
        <taxon>Oomycota</taxon>
        <taxon>Peronosporomycetes</taxon>
        <taxon>Peronosporales</taxon>
        <taxon>Peronosporaceae</taxon>
        <taxon>Phytophthora</taxon>
    </lineage>
</organism>
<reference evidence="2 3" key="1">
    <citation type="journal article" date="2006" name="Science">
        <title>Phytophthora genome sequences uncover evolutionary origins and mechanisms of pathogenesis.</title>
        <authorList>
            <person name="Tyler B.M."/>
            <person name="Tripathy S."/>
            <person name="Zhang X."/>
            <person name="Dehal P."/>
            <person name="Jiang R.H."/>
            <person name="Aerts A."/>
            <person name="Arredondo F.D."/>
            <person name="Baxter L."/>
            <person name="Bensasson D."/>
            <person name="Beynon J.L."/>
            <person name="Chapman J."/>
            <person name="Damasceno C.M."/>
            <person name="Dorrance A.E."/>
            <person name="Dou D."/>
            <person name="Dickerman A.W."/>
            <person name="Dubchak I.L."/>
            <person name="Garbelotto M."/>
            <person name="Gijzen M."/>
            <person name="Gordon S.G."/>
            <person name="Govers F."/>
            <person name="Grunwald N.J."/>
            <person name="Huang W."/>
            <person name="Ivors K.L."/>
            <person name="Jones R.W."/>
            <person name="Kamoun S."/>
            <person name="Krampis K."/>
            <person name="Lamour K.H."/>
            <person name="Lee M.K."/>
            <person name="McDonald W.H."/>
            <person name="Medina M."/>
            <person name="Meijer H.J."/>
            <person name="Nordberg E.K."/>
            <person name="Maclean D.J."/>
            <person name="Ospina-Giraldo M.D."/>
            <person name="Morris P.F."/>
            <person name="Phuntumart V."/>
            <person name="Putnam N.H."/>
            <person name="Rash S."/>
            <person name="Rose J.K."/>
            <person name="Sakihama Y."/>
            <person name="Salamov A.A."/>
            <person name="Savidor A."/>
            <person name="Scheuring C.F."/>
            <person name="Smith B.M."/>
            <person name="Sobral B.W."/>
            <person name="Terry A."/>
            <person name="Torto-Alalibo T.A."/>
            <person name="Win J."/>
            <person name="Xu Z."/>
            <person name="Zhang H."/>
            <person name="Grigoriev I.V."/>
            <person name="Rokhsar D.S."/>
            <person name="Boore J.L."/>
        </authorList>
    </citation>
    <scope>NUCLEOTIDE SEQUENCE [LARGE SCALE GENOMIC DNA]</scope>
    <source>
        <strain evidence="2 3">P6497</strain>
    </source>
</reference>